<dbReference type="SMART" id="SM00382">
    <property type="entry name" value="AAA"/>
    <property type="match status" value="1"/>
</dbReference>
<reference evidence="7" key="1">
    <citation type="submission" date="2016-11" db="EMBL/GenBank/DDBJ databases">
        <authorList>
            <person name="Varghese N."/>
            <person name="Submissions S."/>
        </authorList>
    </citation>
    <scope>NUCLEOTIDE SEQUENCE [LARGE SCALE GENOMIC DNA]</scope>
    <source>
        <strain evidence="7">DSM 16917</strain>
    </source>
</reference>
<dbReference type="GO" id="GO:0016887">
    <property type="term" value="F:ATP hydrolysis activity"/>
    <property type="evidence" value="ECO:0007669"/>
    <property type="project" value="InterPro"/>
</dbReference>
<dbReference type="InterPro" id="IPR017871">
    <property type="entry name" value="ABC_transporter-like_CS"/>
</dbReference>
<dbReference type="Gene3D" id="3.40.50.300">
    <property type="entry name" value="P-loop containing nucleotide triphosphate hydrolases"/>
    <property type="match status" value="1"/>
</dbReference>
<comment type="similarity">
    <text evidence="1">Belongs to the ABC transporter superfamily.</text>
</comment>
<name>A0A1M5XVD0_9GAMM</name>
<dbReference type="GO" id="GO:0005524">
    <property type="term" value="F:ATP binding"/>
    <property type="evidence" value="ECO:0007669"/>
    <property type="project" value="UniProtKB-KW"/>
</dbReference>
<evidence type="ECO:0000256" key="1">
    <source>
        <dbReference type="ARBA" id="ARBA00005417"/>
    </source>
</evidence>
<dbReference type="GO" id="GO:0016020">
    <property type="term" value="C:membrane"/>
    <property type="evidence" value="ECO:0007669"/>
    <property type="project" value="InterPro"/>
</dbReference>
<dbReference type="InterPro" id="IPR050153">
    <property type="entry name" value="Metal_Ion_Import_ABC"/>
</dbReference>
<dbReference type="PANTHER" id="PTHR42734:SF17">
    <property type="entry name" value="METAL TRANSPORT SYSTEM ATP-BINDING PROTEIN TM_0124-RELATED"/>
    <property type="match status" value="1"/>
</dbReference>
<keyword evidence="2" id="KW-0813">Transport</keyword>
<dbReference type="AlphaFoldDB" id="A0A1M5XVD0"/>
<evidence type="ECO:0000256" key="4">
    <source>
        <dbReference type="ARBA" id="ARBA00022840"/>
    </source>
</evidence>
<dbReference type="PROSITE" id="PS00211">
    <property type="entry name" value="ABC_TRANSPORTER_1"/>
    <property type="match status" value="1"/>
</dbReference>
<dbReference type="SUPFAM" id="SSF52540">
    <property type="entry name" value="P-loop containing nucleoside triphosphate hydrolases"/>
    <property type="match status" value="1"/>
</dbReference>
<evidence type="ECO:0000313" key="7">
    <source>
        <dbReference type="Proteomes" id="UP000184268"/>
    </source>
</evidence>
<accession>A0A1M5XVD0</accession>
<evidence type="ECO:0000313" key="6">
    <source>
        <dbReference type="EMBL" id="SHI03781.1"/>
    </source>
</evidence>
<gene>
    <name evidence="6" type="ORF">SAMN02745129_3734</name>
</gene>
<dbReference type="Proteomes" id="UP000184268">
    <property type="component" value="Unassembled WGS sequence"/>
</dbReference>
<keyword evidence="7" id="KW-1185">Reference proteome</keyword>
<dbReference type="EMBL" id="FQXG01000006">
    <property type="protein sequence ID" value="SHI03781.1"/>
    <property type="molecule type" value="Genomic_DNA"/>
</dbReference>
<organism evidence="6 7">
    <name type="scientific">Ferrimonas marina</name>
    <dbReference type="NCBI Taxonomy" id="299255"/>
    <lineage>
        <taxon>Bacteria</taxon>
        <taxon>Pseudomonadati</taxon>
        <taxon>Pseudomonadota</taxon>
        <taxon>Gammaproteobacteria</taxon>
        <taxon>Alteromonadales</taxon>
        <taxon>Ferrimonadaceae</taxon>
        <taxon>Ferrimonas</taxon>
    </lineage>
</organism>
<dbReference type="InterPro" id="IPR027417">
    <property type="entry name" value="P-loop_NTPase"/>
</dbReference>
<dbReference type="OrthoDB" id="9802264at2"/>
<dbReference type="RefSeq" id="WP_067665043.1">
    <property type="nucleotide sequence ID" value="NZ_FQXG01000006.1"/>
</dbReference>
<dbReference type="InterPro" id="IPR003439">
    <property type="entry name" value="ABC_transporter-like_ATP-bd"/>
</dbReference>
<evidence type="ECO:0000256" key="2">
    <source>
        <dbReference type="ARBA" id="ARBA00022448"/>
    </source>
</evidence>
<protein>
    <submittedName>
        <fullName evidence="6">Tungstate transport system ATP-binding protein</fullName>
    </submittedName>
</protein>
<keyword evidence="4 6" id="KW-0067">ATP-binding</keyword>
<dbReference type="STRING" id="299255.SAMN02745129_3734"/>
<dbReference type="InterPro" id="IPR015856">
    <property type="entry name" value="ABC_transpr_CbiO/EcfA_su"/>
</dbReference>
<feature type="domain" description="ABC transporter" evidence="5">
    <location>
        <begin position="3"/>
        <end position="214"/>
    </location>
</feature>
<proteinExistence type="inferred from homology"/>
<evidence type="ECO:0000256" key="3">
    <source>
        <dbReference type="ARBA" id="ARBA00022741"/>
    </source>
</evidence>
<dbReference type="CDD" id="cd03225">
    <property type="entry name" value="ABC_cobalt_CbiO_domain1"/>
    <property type="match status" value="1"/>
</dbReference>
<dbReference type="PROSITE" id="PS50893">
    <property type="entry name" value="ABC_TRANSPORTER_2"/>
    <property type="match status" value="1"/>
</dbReference>
<dbReference type="Pfam" id="PF00005">
    <property type="entry name" value="ABC_tran"/>
    <property type="match status" value="1"/>
</dbReference>
<evidence type="ECO:0000259" key="5">
    <source>
        <dbReference type="PROSITE" id="PS50893"/>
    </source>
</evidence>
<keyword evidence="3" id="KW-0547">Nucleotide-binding</keyword>
<dbReference type="InterPro" id="IPR003593">
    <property type="entry name" value="AAA+_ATPase"/>
</dbReference>
<dbReference type="PANTHER" id="PTHR42734">
    <property type="entry name" value="METAL TRANSPORT SYSTEM ATP-BINDING PROTEIN TM_0124-RELATED"/>
    <property type="match status" value="1"/>
</dbReference>
<sequence>MLLTATALEKRFEDRLLFRIPQLSVSAGEAIWLKGKNGTGKTTLLKTLSGLIKPSRGQVRLGDNKVELGQIVYLHQSPYLFDRTVIENLRFGLKHRRLTSVAKEERVRKALQLAHLEHLQDRPAQVLSGGERQRLALARAWVLDPQFLLLDEPTANLDPESIELITQMVIELNAQGCGVVLVSHQHTELTALCRQVWTLQDQQLHQPHQQDQCA</sequence>
<dbReference type="GO" id="GO:0055085">
    <property type="term" value="P:transmembrane transport"/>
    <property type="evidence" value="ECO:0007669"/>
    <property type="project" value="InterPro"/>
</dbReference>